<evidence type="ECO:0000256" key="5">
    <source>
        <dbReference type="ARBA" id="ARBA00022598"/>
    </source>
</evidence>
<dbReference type="SUPFAM" id="SSF56104">
    <property type="entry name" value="SAICAR synthase-like"/>
    <property type="match status" value="1"/>
</dbReference>
<dbReference type="Pfam" id="PF01259">
    <property type="entry name" value="SAICAR_synt"/>
    <property type="match status" value="1"/>
</dbReference>
<evidence type="ECO:0000256" key="3">
    <source>
        <dbReference type="ARBA" id="ARBA00012217"/>
    </source>
</evidence>
<dbReference type="EC" id="6.3.2.6" evidence="3 11"/>
<dbReference type="FunFam" id="3.30.470.20:FF:000015">
    <property type="entry name" value="Phosphoribosylaminoimidazole-succinocarboxamide synthase"/>
    <property type="match status" value="1"/>
</dbReference>
<keyword evidence="8 11" id="KW-0067">ATP-binding</keyword>
<evidence type="ECO:0000256" key="8">
    <source>
        <dbReference type="ARBA" id="ARBA00022840"/>
    </source>
</evidence>
<evidence type="ECO:0000256" key="11">
    <source>
        <dbReference type="HAMAP-Rule" id="MF_00137"/>
    </source>
</evidence>
<dbReference type="AlphaFoldDB" id="A0A174KKT3"/>
<keyword evidence="7 11" id="KW-0658">Purine biosynthesis</keyword>
<reference evidence="13 14" key="1">
    <citation type="submission" date="2015-09" db="EMBL/GenBank/DDBJ databases">
        <authorList>
            <consortium name="Pathogen Informatics"/>
        </authorList>
    </citation>
    <scope>NUCLEOTIDE SEQUENCE [LARGE SCALE GENOMIC DNA]</scope>
    <source>
        <strain evidence="13 14">2789STDY5834885</strain>
    </source>
</reference>
<dbReference type="GO" id="GO:0004639">
    <property type="term" value="F:phosphoribosylaminoimidazolesuccinocarboxamide synthase activity"/>
    <property type="evidence" value="ECO:0007669"/>
    <property type="project" value="UniProtKB-UniRule"/>
</dbReference>
<dbReference type="GO" id="GO:0006189">
    <property type="term" value="P:'de novo' IMP biosynthetic process"/>
    <property type="evidence" value="ECO:0007669"/>
    <property type="project" value="UniProtKB-UniRule"/>
</dbReference>
<dbReference type="GO" id="GO:0005737">
    <property type="term" value="C:cytoplasm"/>
    <property type="evidence" value="ECO:0007669"/>
    <property type="project" value="TreeGrafter"/>
</dbReference>
<dbReference type="PROSITE" id="PS01057">
    <property type="entry name" value="SAICAR_SYNTHETASE_1"/>
    <property type="match status" value="1"/>
</dbReference>
<evidence type="ECO:0000256" key="6">
    <source>
        <dbReference type="ARBA" id="ARBA00022741"/>
    </source>
</evidence>
<accession>A0A174KKT3</accession>
<dbReference type="UniPathway" id="UPA00074">
    <property type="reaction ID" value="UER00131"/>
</dbReference>
<organism evidence="13 14">
    <name type="scientific">Fusicatenibacter saccharivorans</name>
    <dbReference type="NCBI Taxonomy" id="1150298"/>
    <lineage>
        <taxon>Bacteria</taxon>
        <taxon>Bacillati</taxon>
        <taxon>Bacillota</taxon>
        <taxon>Clostridia</taxon>
        <taxon>Lachnospirales</taxon>
        <taxon>Lachnospiraceae</taxon>
        <taxon>Fusicatenibacter</taxon>
    </lineage>
</organism>
<dbReference type="GO" id="GO:0005524">
    <property type="term" value="F:ATP binding"/>
    <property type="evidence" value="ECO:0007669"/>
    <property type="project" value="UniProtKB-KW"/>
</dbReference>
<name>A0A174KKT3_9FIRM</name>
<dbReference type="NCBIfam" id="NF010568">
    <property type="entry name" value="PRK13961.1"/>
    <property type="match status" value="1"/>
</dbReference>
<dbReference type="PANTHER" id="PTHR43700">
    <property type="entry name" value="PHOSPHORIBOSYLAMINOIMIDAZOLE-SUCCINOCARBOXAMIDE SYNTHASE"/>
    <property type="match status" value="1"/>
</dbReference>
<protein>
    <recommendedName>
        <fullName evidence="4 11">Phosphoribosylaminoimidazole-succinocarboxamide synthase</fullName>
        <ecNumber evidence="3 11">6.3.2.6</ecNumber>
    </recommendedName>
    <alternativeName>
        <fullName evidence="9 11">SAICAR synthetase</fullName>
    </alternativeName>
</protein>
<evidence type="ECO:0000313" key="14">
    <source>
        <dbReference type="Proteomes" id="UP000095709"/>
    </source>
</evidence>
<sequence length="344" mass="39537">MEIKDPFWGLFSSVNNKYLTIYKEWCRVKVSKEFHRIGCNSVHYPIRKEEVFMMKELKPIKEGKVREIYDNGDSLIMVATDRISCFDVILNNVVTKKGTVLTQMSKFWFDLTEDILPNHMISVDVKDMPEFFQQEKFDGNSMMCRKLEMLPIECIVRGYITGSGWASYQKTGKVCGIELPEGLKESDKLPEPIYTPSTKAEIGDHDENISYEQSIAHLEKYFPGKGAEYAEKLRDYTIALYKKCADYALSKGIIIADTKFEFGLDENGNIVIGDEMLTPDSSRFWPADGYEPGHGQPSFDKQFARDWLKANDGNHDWTLPQEIVDKTIEKYLQAYEMLTGKPLA</sequence>
<comment type="similarity">
    <text evidence="2 11">Belongs to the SAICAR synthetase family.</text>
</comment>
<dbReference type="EMBL" id="CZAL01000005">
    <property type="protein sequence ID" value="CUP09820.1"/>
    <property type="molecule type" value="Genomic_DNA"/>
</dbReference>
<dbReference type="Proteomes" id="UP000095709">
    <property type="component" value="Unassembled WGS sequence"/>
</dbReference>
<comment type="pathway">
    <text evidence="1 11">Purine metabolism; IMP biosynthesis via de novo pathway; 5-amino-1-(5-phospho-D-ribosyl)imidazole-4-carboxamide from 5-amino-1-(5-phospho-D-ribosyl)imidazole-4-carboxylate: step 1/2.</text>
</comment>
<dbReference type="InterPro" id="IPR001636">
    <property type="entry name" value="SAICAR_synth"/>
</dbReference>
<dbReference type="HAMAP" id="MF_00137">
    <property type="entry name" value="SAICAR_synth"/>
    <property type="match status" value="1"/>
</dbReference>
<gene>
    <name evidence="11 13" type="primary">purC</name>
    <name evidence="13" type="ORF">ERS852498_01251</name>
</gene>
<evidence type="ECO:0000256" key="7">
    <source>
        <dbReference type="ARBA" id="ARBA00022755"/>
    </source>
</evidence>
<dbReference type="CDD" id="cd01414">
    <property type="entry name" value="SAICAR_synt_Sc"/>
    <property type="match status" value="1"/>
</dbReference>
<dbReference type="InterPro" id="IPR028923">
    <property type="entry name" value="SAICAR_synt/ADE2_N"/>
</dbReference>
<feature type="domain" description="SAICAR synthetase/ADE2 N-terminal" evidence="12">
    <location>
        <begin position="60"/>
        <end position="312"/>
    </location>
</feature>
<dbReference type="Gene3D" id="3.30.470.20">
    <property type="entry name" value="ATP-grasp fold, B domain"/>
    <property type="match status" value="1"/>
</dbReference>
<evidence type="ECO:0000256" key="10">
    <source>
        <dbReference type="ARBA" id="ARBA00048475"/>
    </source>
</evidence>
<evidence type="ECO:0000256" key="9">
    <source>
        <dbReference type="ARBA" id="ARBA00030409"/>
    </source>
</evidence>
<dbReference type="PROSITE" id="PS01058">
    <property type="entry name" value="SAICAR_SYNTHETASE_2"/>
    <property type="match status" value="1"/>
</dbReference>
<dbReference type="InterPro" id="IPR018236">
    <property type="entry name" value="SAICAR_synthetase_CS"/>
</dbReference>
<evidence type="ECO:0000256" key="1">
    <source>
        <dbReference type="ARBA" id="ARBA00004672"/>
    </source>
</evidence>
<evidence type="ECO:0000259" key="12">
    <source>
        <dbReference type="Pfam" id="PF01259"/>
    </source>
</evidence>
<evidence type="ECO:0000313" key="13">
    <source>
        <dbReference type="EMBL" id="CUP09820.1"/>
    </source>
</evidence>
<comment type="catalytic activity">
    <reaction evidence="10 11">
        <text>5-amino-1-(5-phospho-D-ribosyl)imidazole-4-carboxylate + L-aspartate + ATP = (2S)-2-[5-amino-1-(5-phospho-beta-D-ribosyl)imidazole-4-carboxamido]succinate + ADP + phosphate + 2 H(+)</text>
        <dbReference type="Rhea" id="RHEA:22628"/>
        <dbReference type="ChEBI" id="CHEBI:15378"/>
        <dbReference type="ChEBI" id="CHEBI:29991"/>
        <dbReference type="ChEBI" id="CHEBI:30616"/>
        <dbReference type="ChEBI" id="CHEBI:43474"/>
        <dbReference type="ChEBI" id="CHEBI:58443"/>
        <dbReference type="ChEBI" id="CHEBI:77657"/>
        <dbReference type="ChEBI" id="CHEBI:456216"/>
        <dbReference type="EC" id="6.3.2.6"/>
    </reaction>
</comment>
<evidence type="ECO:0000256" key="4">
    <source>
        <dbReference type="ARBA" id="ARBA00016460"/>
    </source>
</evidence>
<keyword evidence="5 11" id="KW-0436">Ligase</keyword>
<dbReference type="NCBIfam" id="TIGR00081">
    <property type="entry name" value="purC"/>
    <property type="match status" value="1"/>
</dbReference>
<keyword evidence="6 11" id="KW-0547">Nucleotide-binding</keyword>
<dbReference type="Gene3D" id="3.30.200.20">
    <property type="entry name" value="Phosphorylase Kinase, domain 1"/>
    <property type="match status" value="1"/>
</dbReference>
<dbReference type="PANTHER" id="PTHR43700:SF1">
    <property type="entry name" value="PHOSPHORIBOSYLAMINOIMIDAZOLE-SUCCINOCARBOXAMIDE SYNTHASE"/>
    <property type="match status" value="1"/>
</dbReference>
<evidence type="ECO:0000256" key="2">
    <source>
        <dbReference type="ARBA" id="ARBA00010190"/>
    </source>
</evidence>
<proteinExistence type="inferred from homology"/>